<keyword evidence="3" id="KW-1185">Reference proteome</keyword>
<dbReference type="Pfam" id="PF09998">
    <property type="entry name" value="DUF2239"/>
    <property type="match status" value="1"/>
</dbReference>
<dbReference type="EMBL" id="CABPSQ010000001">
    <property type="protein sequence ID" value="VVE62347.1"/>
    <property type="molecule type" value="Genomic_DNA"/>
</dbReference>
<feature type="compositionally biased region" description="Low complexity" evidence="1">
    <location>
        <begin position="75"/>
        <end position="97"/>
    </location>
</feature>
<proteinExistence type="predicted"/>
<dbReference type="OrthoDB" id="282960at2"/>
<dbReference type="Proteomes" id="UP000414136">
    <property type="component" value="Unassembled WGS sequence"/>
</dbReference>
<sequence length="218" mass="23542">MTTASPIGSLGYTVFRDKRRIAAGSLADAAIAFQQAMLADPNASVLIFDNLTGDTRDVDVRGTAADIRARYPEPAAAADTATAKDAAAPTDPTVAGDSSPKSRGRPKLGVIAREVTLLPRHWDWLAEQRGGASVALRKLIDEARRANAERDTQRRAQERAYSFMSTMAGDLPHFEEASRALFAQDLDALQARIAEWPQDVRTHLMRLTSTEDLAGAAP</sequence>
<accession>A0A5E4ZNT2</accession>
<name>A0A5E4ZNT2_9BURK</name>
<dbReference type="InterPro" id="IPR018715">
    <property type="entry name" value="DUF2239"/>
</dbReference>
<feature type="region of interest" description="Disordered" evidence="1">
    <location>
        <begin position="75"/>
        <end position="106"/>
    </location>
</feature>
<organism evidence="2 3">
    <name type="scientific">Pandoraea captiosa</name>
    <dbReference type="NCBI Taxonomy" id="2508302"/>
    <lineage>
        <taxon>Bacteria</taxon>
        <taxon>Pseudomonadati</taxon>
        <taxon>Pseudomonadota</taxon>
        <taxon>Betaproteobacteria</taxon>
        <taxon>Burkholderiales</taxon>
        <taxon>Burkholderiaceae</taxon>
        <taxon>Pandoraea</taxon>
    </lineage>
</organism>
<evidence type="ECO:0000313" key="3">
    <source>
        <dbReference type="Proteomes" id="UP000414136"/>
    </source>
</evidence>
<evidence type="ECO:0000313" key="2">
    <source>
        <dbReference type="EMBL" id="VVE62347.1"/>
    </source>
</evidence>
<dbReference type="RefSeq" id="WP_150623423.1">
    <property type="nucleotide sequence ID" value="NZ_CABPSQ010000001.1"/>
</dbReference>
<gene>
    <name evidence="2" type="ORF">PCA31118_00981</name>
</gene>
<evidence type="ECO:0000256" key="1">
    <source>
        <dbReference type="SAM" id="MobiDB-lite"/>
    </source>
</evidence>
<protein>
    <recommendedName>
        <fullName evidence="4">DUF2239 domain-containing protein</fullName>
    </recommendedName>
</protein>
<evidence type="ECO:0008006" key="4">
    <source>
        <dbReference type="Google" id="ProtNLM"/>
    </source>
</evidence>
<dbReference type="AlphaFoldDB" id="A0A5E4ZNT2"/>
<reference evidence="2 3" key="1">
    <citation type="submission" date="2019-08" db="EMBL/GenBank/DDBJ databases">
        <authorList>
            <person name="Peeters C."/>
        </authorList>
    </citation>
    <scope>NUCLEOTIDE SEQUENCE [LARGE SCALE GENOMIC DNA]</scope>
    <source>
        <strain evidence="2 3">LMG 31118</strain>
    </source>
</reference>